<protein>
    <submittedName>
        <fullName evidence="12">Cytoplasmic 60S subunit biogenesis factor</fullName>
    </submittedName>
</protein>
<keyword evidence="5" id="KW-0479">Metal-binding</keyword>
<dbReference type="Pfam" id="PF12756">
    <property type="entry name" value="zf-C2H2_2"/>
    <property type="match status" value="1"/>
</dbReference>
<dbReference type="PROSITE" id="PS00678">
    <property type="entry name" value="WD_REPEATS_1"/>
    <property type="match status" value="1"/>
</dbReference>
<dbReference type="InterPro" id="IPR040025">
    <property type="entry name" value="Znf622/Rei1/Reh1"/>
</dbReference>
<accession>A0ABQ9YCA1</accession>
<dbReference type="Gene3D" id="2.130.10.10">
    <property type="entry name" value="YVTN repeat-like/Quinoprotein amine dehydrogenase"/>
    <property type="match status" value="1"/>
</dbReference>
<dbReference type="InterPro" id="IPR001680">
    <property type="entry name" value="WD40_rpt"/>
</dbReference>
<evidence type="ECO:0000259" key="11">
    <source>
        <dbReference type="PROSITE" id="PS00028"/>
    </source>
</evidence>
<proteinExistence type="inferred from homology"/>
<feature type="compositionally biased region" description="Acidic residues" evidence="10">
    <location>
        <begin position="855"/>
        <end position="886"/>
    </location>
</feature>
<dbReference type="PRINTS" id="PR00320">
    <property type="entry name" value="GPROTEINBRPT"/>
</dbReference>
<dbReference type="SUPFAM" id="SSF50978">
    <property type="entry name" value="WD40 repeat-like"/>
    <property type="match status" value="1"/>
</dbReference>
<feature type="region of interest" description="Disordered" evidence="10">
    <location>
        <begin position="820"/>
        <end position="890"/>
    </location>
</feature>
<organism evidence="12 13">
    <name type="scientific">Blattamonas nauphoetae</name>
    <dbReference type="NCBI Taxonomy" id="2049346"/>
    <lineage>
        <taxon>Eukaryota</taxon>
        <taxon>Metamonada</taxon>
        <taxon>Preaxostyla</taxon>
        <taxon>Oxymonadida</taxon>
        <taxon>Blattamonas</taxon>
    </lineage>
</organism>
<name>A0ABQ9YCA1_9EUKA</name>
<evidence type="ECO:0000256" key="10">
    <source>
        <dbReference type="SAM" id="MobiDB-lite"/>
    </source>
</evidence>
<feature type="compositionally biased region" description="Acidic residues" evidence="10">
    <location>
        <begin position="143"/>
        <end position="153"/>
    </location>
</feature>
<evidence type="ECO:0000256" key="6">
    <source>
        <dbReference type="ARBA" id="ARBA00022737"/>
    </source>
</evidence>
<dbReference type="InterPro" id="IPR015943">
    <property type="entry name" value="WD40/YVTN_repeat-like_dom_sf"/>
</dbReference>
<comment type="caution">
    <text evidence="12">The sequence shown here is derived from an EMBL/GenBank/DDBJ whole genome shotgun (WGS) entry which is preliminary data.</text>
</comment>
<feature type="domain" description="C2H2-type" evidence="11">
    <location>
        <begin position="67"/>
        <end position="89"/>
    </location>
</feature>
<evidence type="ECO:0000313" key="12">
    <source>
        <dbReference type="EMBL" id="KAK2961298.1"/>
    </source>
</evidence>
<evidence type="ECO:0000256" key="1">
    <source>
        <dbReference type="ARBA" id="ARBA00004496"/>
    </source>
</evidence>
<dbReference type="SMART" id="SM00451">
    <property type="entry name" value="ZnF_U1"/>
    <property type="match status" value="2"/>
</dbReference>
<dbReference type="SMART" id="SM00320">
    <property type="entry name" value="WD40"/>
    <property type="match status" value="6"/>
</dbReference>
<dbReference type="InterPro" id="IPR013087">
    <property type="entry name" value="Znf_C2H2_type"/>
</dbReference>
<keyword evidence="7" id="KW-0862">Zinc</keyword>
<comment type="subcellular location">
    <subcellularLocation>
        <location evidence="1">Cytoplasm</location>
    </subcellularLocation>
</comment>
<keyword evidence="2" id="KW-0963">Cytoplasm</keyword>
<reference evidence="12 13" key="1">
    <citation type="journal article" date="2022" name="bioRxiv">
        <title>Genomics of Preaxostyla Flagellates Illuminates Evolutionary Transitions and the Path Towards Mitochondrial Loss.</title>
        <authorList>
            <person name="Novak L.V.F."/>
            <person name="Treitli S.C."/>
            <person name="Pyrih J."/>
            <person name="Halakuc P."/>
            <person name="Pipaliya S.V."/>
            <person name="Vacek V."/>
            <person name="Brzon O."/>
            <person name="Soukal P."/>
            <person name="Eme L."/>
            <person name="Dacks J.B."/>
            <person name="Karnkowska A."/>
            <person name="Elias M."/>
            <person name="Hampl V."/>
        </authorList>
    </citation>
    <scope>NUCLEOTIDE SEQUENCE [LARGE SCALE GENOMIC DNA]</scope>
    <source>
        <strain evidence="12">NAU3</strain>
        <tissue evidence="12">Gut</tissue>
    </source>
</reference>
<dbReference type="InterPro" id="IPR020472">
    <property type="entry name" value="WD40_PAC1"/>
</dbReference>
<feature type="compositionally biased region" description="Basic residues" evidence="10">
    <location>
        <begin position="841"/>
        <end position="850"/>
    </location>
</feature>
<dbReference type="PANTHER" id="PTHR13182">
    <property type="entry name" value="ZINC FINGER PROTEIN 622"/>
    <property type="match status" value="1"/>
</dbReference>
<sequence>MATPSFTCLTCHIRFPDSASQKSHFSTPWHRENLRRKVAGDGPLSPEEFDAVSEVKPVQDLLELKNCSICSKEYSSHKALVQHCKSKNHIYKAEVKEMDPTLGIPELQSYTILDTSEKRPKKQEKPSKSSPTEIEAEPSKEEPENEQEEEEDEFEFEFDPGKCLFCNKQSKDLQKNILHMVESHSFVIDEIEYVVDIQGLIDYLSDSIFVDHRCIACARQFPSSEAVQHHMCAKSHCYFVYDSGKDEHDGDDSDDEDDDNYLFLFYDFSSTYPTEQPDDADQPIPHDILKQTRKIIKALGEDAIAVEDQLGINPVPRAGPSKEGDDSSTRPVGVTEFDELVLSDGTQIGNRTLMKFYRKGPERRRVTNDIIVRQLMKQYQKDAVLRAKQETIKQDSQATQDFEQHKTKSMKSKRSAPGPYSSRPTGARDSLEDREDKDQKRIQLAREILNQIDTRSHELDVGQSERDILDPDAKRRVLQTSNICFQPTEQIEPKMKISFKTVPTCVSLDQRHQFAAVGSKSGGFHICDIETGKHTLFSGRNKRASSSSGHFKPIVSCCVAELPKSSSPIVITGSEDRTIRIWDLRGSQEVAVLSGHRGAVTSLVMAGGNIPAHSNFQIDDQEGLANCLVSCSDDATLKTWNMEMMTYIDTSYGHTSSITAIDSLTTSTCVTVSSDLTLRKWKIFDASQTVHSFSSTEPPHFSIDSVALLNQHIAVSGTSDGTLSLWTLNKKTPRLSIPNAQQATSNDLRGILSVATLRFSTLFATGGLSERIQLWRVRDAKCEEVERRGTIPTRGIVNGMALWDQMGDWSEAEMELYESTATHAQRRKERESDDSEDERVRRRKGGKKPKKEADSESDGDESADESEQSFDLDESDESEEESEEDDRSLLNRRMLVAAVTGREERNGRWNTCRAGKNAFVVYSLPFYNE</sequence>
<dbReference type="PROSITE" id="PS50082">
    <property type="entry name" value="WD_REPEATS_2"/>
    <property type="match status" value="1"/>
</dbReference>
<evidence type="ECO:0000256" key="7">
    <source>
        <dbReference type="ARBA" id="ARBA00022833"/>
    </source>
</evidence>
<dbReference type="InterPro" id="IPR041661">
    <property type="entry name" value="ZN622/Rei1/Reh1_Znf-C2H2"/>
</dbReference>
<dbReference type="Proteomes" id="UP001281761">
    <property type="component" value="Unassembled WGS sequence"/>
</dbReference>
<feature type="domain" description="C2H2-type" evidence="11">
    <location>
        <begin position="214"/>
        <end position="236"/>
    </location>
</feature>
<keyword evidence="6" id="KW-0677">Repeat</keyword>
<evidence type="ECO:0000313" key="13">
    <source>
        <dbReference type="Proteomes" id="UP001281761"/>
    </source>
</evidence>
<feature type="compositionally biased region" description="Basic and acidic residues" evidence="10">
    <location>
        <begin position="429"/>
        <end position="439"/>
    </location>
</feature>
<comment type="similarity">
    <text evidence="8">Belongs to the REI1 family.</text>
</comment>
<evidence type="ECO:0000256" key="3">
    <source>
        <dbReference type="ARBA" id="ARBA00022517"/>
    </source>
</evidence>
<feature type="region of interest" description="Disordered" evidence="10">
    <location>
        <begin position="113"/>
        <end position="153"/>
    </location>
</feature>
<feature type="region of interest" description="Disordered" evidence="10">
    <location>
        <begin position="390"/>
        <end position="439"/>
    </location>
</feature>
<evidence type="ECO:0000256" key="2">
    <source>
        <dbReference type="ARBA" id="ARBA00022490"/>
    </source>
</evidence>
<dbReference type="SUPFAM" id="SSF57667">
    <property type="entry name" value="beta-beta-alpha zinc fingers"/>
    <property type="match status" value="2"/>
</dbReference>
<dbReference type="InterPro" id="IPR003604">
    <property type="entry name" value="Matrin/U1-like-C_Znf_C2H2"/>
</dbReference>
<feature type="compositionally biased region" description="Basic and acidic residues" evidence="10">
    <location>
        <begin position="115"/>
        <end position="127"/>
    </location>
</feature>
<evidence type="ECO:0000256" key="4">
    <source>
        <dbReference type="ARBA" id="ARBA00022574"/>
    </source>
</evidence>
<keyword evidence="13" id="KW-1185">Reference proteome</keyword>
<dbReference type="EMBL" id="JARBJD010000017">
    <property type="protein sequence ID" value="KAK2961298.1"/>
    <property type="molecule type" value="Genomic_DNA"/>
</dbReference>
<dbReference type="SMART" id="SM00355">
    <property type="entry name" value="ZnF_C2H2"/>
    <property type="match status" value="4"/>
</dbReference>
<dbReference type="PROSITE" id="PS00028">
    <property type="entry name" value="ZINC_FINGER_C2H2_1"/>
    <property type="match status" value="2"/>
</dbReference>
<dbReference type="InterPro" id="IPR036322">
    <property type="entry name" value="WD40_repeat_dom_sf"/>
</dbReference>
<keyword evidence="4 9" id="KW-0853">WD repeat</keyword>
<dbReference type="PANTHER" id="PTHR13182:SF8">
    <property type="entry name" value="CYTOPLASMIC 60S SUBUNIT BIOGENESIS FACTOR ZNF622"/>
    <property type="match status" value="1"/>
</dbReference>
<dbReference type="Pfam" id="PF00400">
    <property type="entry name" value="WD40"/>
    <property type="match status" value="2"/>
</dbReference>
<feature type="region of interest" description="Disordered" evidence="10">
    <location>
        <begin position="310"/>
        <end position="333"/>
    </location>
</feature>
<evidence type="ECO:0000256" key="8">
    <source>
        <dbReference type="ARBA" id="ARBA00034126"/>
    </source>
</evidence>
<gene>
    <name evidence="12" type="ORF">BLNAU_3744</name>
</gene>
<feature type="repeat" description="WD" evidence="9">
    <location>
        <begin position="570"/>
        <end position="592"/>
    </location>
</feature>
<keyword evidence="3" id="KW-0690">Ribosome biogenesis</keyword>
<evidence type="ECO:0000256" key="5">
    <source>
        <dbReference type="ARBA" id="ARBA00022723"/>
    </source>
</evidence>
<dbReference type="InterPro" id="IPR019775">
    <property type="entry name" value="WD40_repeat_CS"/>
</dbReference>
<evidence type="ECO:0000256" key="9">
    <source>
        <dbReference type="PROSITE-ProRule" id="PRU00221"/>
    </source>
</evidence>
<dbReference type="InterPro" id="IPR036236">
    <property type="entry name" value="Znf_C2H2_sf"/>
</dbReference>